<gene>
    <name evidence="6" type="ORF">PoB_000356000</name>
</gene>
<comment type="pathway">
    <text evidence="2">Protein modification; protein ubiquitination.</text>
</comment>
<dbReference type="EMBL" id="BLXT01000437">
    <property type="protein sequence ID" value="GFN77054.1"/>
    <property type="molecule type" value="Genomic_DNA"/>
</dbReference>
<dbReference type="InterPro" id="IPR001810">
    <property type="entry name" value="F-box_dom"/>
</dbReference>
<keyword evidence="7" id="KW-1185">Reference proteome</keyword>
<dbReference type="PROSITE" id="PS50181">
    <property type="entry name" value="FBOX"/>
    <property type="match status" value="1"/>
</dbReference>
<dbReference type="GO" id="GO:0019005">
    <property type="term" value="C:SCF ubiquitin ligase complex"/>
    <property type="evidence" value="ECO:0007669"/>
    <property type="project" value="TreeGrafter"/>
</dbReference>
<dbReference type="SUPFAM" id="SSF81383">
    <property type="entry name" value="F-box domain"/>
    <property type="match status" value="1"/>
</dbReference>
<dbReference type="Proteomes" id="UP000735302">
    <property type="component" value="Unassembled WGS sequence"/>
</dbReference>
<dbReference type="Gene3D" id="1.20.1280.50">
    <property type="match status" value="1"/>
</dbReference>
<dbReference type="AlphaFoldDB" id="A0AAV3Y2H0"/>
<evidence type="ECO:0000259" key="5">
    <source>
        <dbReference type="PROSITE" id="PS50181"/>
    </source>
</evidence>
<evidence type="ECO:0000256" key="2">
    <source>
        <dbReference type="ARBA" id="ARBA00004906"/>
    </source>
</evidence>
<evidence type="ECO:0000313" key="7">
    <source>
        <dbReference type="Proteomes" id="UP000735302"/>
    </source>
</evidence>
<dbReference type="InterPro" id="IPR040394">
    <property type="entry name" value="FBX25/32"/>
</dbReference>
<dbReference type="GO" id="GO:0005737">
    <property type="term" value="C:cytoplasm"/>
    <property type="evidence" value="ECO:0007669"/>
    <property type="project" value="TreeGrafter"/>
</dbReference>
<feature type="domain" description="F-box" evidence="5">
    <location>
        <begin position="200"/>
        <end position="247"/>
    </location>
</feature>
<comment type="caution">
    <text evidence="6">The sequence shown here is derived from an EMBL/GenBank/DDBJ whole genome shotgun (WGS) entry which is preliminary data.</text>
</comment>
<keyword evidence="4" id="KW-0539">Nucleus</keyword>
<organism evidence="6 7">
    <name type="scientific">Plakobranchus ocellatus</name>
    <dbReference type="NCBI Taxonomy" id="259542"/>
    <lineage>
        <taxon>Eukaryota</taxon>
        <taxon>Metazoa</taxon>
        <taxon>Spiralia</taxon>
        <taxon>Lophotrochozoa</taxon>
        <taxon>Mollusca</taxon>
        <taxon>Gastropoda</taxon>
        <taxon>Heterobranchia</taxon>
        <taxon>Euthyneura</taxon>
        <taxon>Panpulmonata</taxon>
        <taxon>Sacoglossa</taxon>
        <taxon>Placobranchoidea</taxon>
        <taxon>Plakobranchidae</taxon>
        <taxon>Plakobranchus</taxon>
    </lineage>
</organism>
<evidence type="ECO:0000256" key="3">
    <source>
        <dbReference type="ARBA" id="ARBA00022786"/>
    </source>
</evidence>
<keyword evidence="3" id="KW-0833">Ubl conjugation pathway</keyword>
<comment type="subcellular location">
    <subcellularLocation>
        <location evidence="1">Nucleus</location>
    </subcellularLocation>
</comment>
<evidence type="ECO:0000313" key="6">
    <source>
        <dbReference type="EMBL" id="GFN77054.1"/>
    </source>
</evidence>
<dbReference type="PANTHER" id="PTHR13123:SF7">
    <property type="entry name" value="LD30288P"/>
    <property type="match status" value="1"/>
</dbReference>
<dbReference type="GO" id="GO:0016567">
    <property type="term" value="P:protein ubiquitination"/>
    <property type="evidence" value="ECO:0007669"/>
    <property type="project" value="TreeGrafter"/>
</dbReference>
<evidence type="ECO:0000256" key="4">
    <source>
        <dbReference type="ARBA" id="ARBA00023242"/>
    </source>
</evidence>
<evidence type="ECO:0000256" key="1">
    <source>
        <dbReference type="ARBA" id="ARBA00004123"/>
    </source>
</evidence>
<name>A0AAV3Y2H0_9GAST</name>
<reference evidence="6 7" key="1">
    <citation type="journal article" date="2021" name="Elife">
        <title>Chloroplast acquisition without the gene transfer in kleptoplastic sea slugs, Plakobranchus ocellatus.</title>
        <authorList>
            <person name="Maeda T."/>
            <person name="Takahashi S."/>
            <person name="Yoshida T."/>
            <person name="Shimamura S."/>
            <person name="Takaki Y."/>
            <person name="Nagai Y."/>
            <person name="Toyoda A."/>
            <person name="Suzuki Y."/>
            <person name="Arimoto A."/>
            <person name="Ishii H."/>
            <person name="Satoh N."/>
            <person name="Nishiyama T."/>
            <person name="Hasebe M."/>
            <person name="Maruyama T."/>
            <person name="Minagawa J."/>
            <person name="Obokata J."/>
            <person name="Shigenobu S."/>
        </authorList>
    </citation>
    <scope>NUCLEOTIDE SEQUENCE [LARGE SCALE GENOMIC DNA]</scope>
</reference>
<dbReference type="GO" id="GO:0005634">
    <property type="term" value="C:nucleus"/>
    <property type="evidence" value="ECO:0007669"/>
    <property type="project" value="UniProtKB-SubCell"/>
</dbReference>
<dbReference type="PANTHER" id="PTHR13123">
    <property type="entry name" value="LD30288P"/>
    <property type="match status" value="1"/>
</dbReference>
<dbReference type="Pfam" id="PF12937">
    <property type="entry name" value="F-box-like"/>
    <property type="match status" value="1"/>
</dbReference>
<proteinExistence type="predicted"/>
<sequence>MPFLGQDWRSPGDQWVRTSEGWEKMRLWRVKIFENLNQNALARIVRLAVENQDHPQQDAGRRQPHVFFNSGGTKEKLELTSLSEAIVLLDIAGAAQDLRRANYVIKLLAVVFEEKLPSLSGTSQKLIFNILESIVNEALVSELNIGVTKDLLEQARASLHEGKHHHIGSPALWDRHMETVERLSTKINDYRMKERDTDGRAMLSDLPPDCLRVIFAQIGDHKDVMRASQTSTTLNEVTEESALWRKMCLHHFSNKQIMTFVVPASSGTDVAVDWKHIYRRCYKRFGRREIFADMLAICTHCSSIHWKSLGHPCVGEQKFQAKVLQPKDFLSLFKL</sequence>
<protein>
    <submittedName>
        <fullName evidence="6">F box only protein 32</fullName>
    </submittedName>
</protein>
<dbReference type="InterPro" id="IPR036047">
    <property type="entry name" value="F-box-like_dom_sf"/>
</dbReference>
<accession>A0AAV3Y2H0</accession>